<dbReference type="SUPFAM" id="SSF53474">
    <property type="entry name" value="alpha/beta-Hydrolases"/>
    <property type="match status" value="1"/>
</dbReference>
<proteinExistence type="predicted"/>
<dbReference type="EMBL" id="KZ613743">
    <property type="protein sequence ID" value="PMD66496.1"/>
    <property type="molecule type" value="Genomic_DNA"/>
</dbReference>
<keyword evidence="3" id="KW-1185">Reference proteome</keyword>
<gene>
    <name evidence="2" type="ORF">K444DRAFT_119226</name>
</gene>
<dbReference type="RefSeq" id="XP_024743400.1">
    <property type="nucleotide sequence ID" value="XM_024870372.1"/>
</dbReference>
<dbReference type="OrthoDB" id="3057168at2759"/>
<evidence type="ECO:0000313" key="3">
    <source>
        <dbReference type="Proteomes" id="UP000235371"/>
    </source>
</evidence>
<feature type="domain" description="T6SS Phospholipase effector Tle1-like catalytic" evidence="1">
    <location>
        <begin position="10"/>
        <end position="312"/>
    </location>
</feature>
<dbReference type="STRING" id="1095630.A0A2J6TU22"/>
<evidence type="ECO:0000259" key="1">
    <source>
        <dbReference type="Pfam" id="PF09994"/>
    </source>
</evidence>
<evidence type="ECO:0000313" key="2">
    <source>
        <dbReference type="EMBL" id="PMD66496.1"/>
    </source>
</evidence>
<dbReference type="InterPro" id="IPR018712">
    <property type="entry name" value="Tle1-like_cat"/>
</dbReference>
<reference evidence="2 3" key="1">
    <citation type="submission" date="2016-04" db="EMBL/GenBank/DDBJ databases">
        <title>A degradative enzymes factory behind the ericoid mycorrhizal symbiosis.</title>
        <authorList>
            <consortium name="DOE Joint Genome Institute"/>
            <person name="Martino E."/>
            <person name="Morin E."/>
            <person name="Grelet G."/>
            <person name="Kuo A."/>
            <person name="Kohler A."/>
            <person name="Daghino S."/>
            <person name="Barry K."/>
            <person name="Choi C."/>
            <person name="Cichocki N."/>
            <person name="Clum A."/>
            <person name="Copeland A."/>
            <person name="Hainaut M."/>
            <person name="Haridas S."/>
            <person name="Labutti K."/>
            <person name="Lindquist E."/>
            <person name="Lipzen A."/>
            <person name="Khouja H.-R."/>
            <person name="Murat C."/>
            <person name="Ohm R."/>
            <person name="Olson A."/>
            <person name="Spatafora J."/>
            <person name="Veneault-Fourrey C."/>
            <person name="Henrissat B."/>
            <person name="Grigoriev I."/>
            <person name="Martin F."/>
            <person name="Perotto S."/>
        </authorList>
    </citation>
    <scope>NUCLEOTIDE SEQUENCE [LARGE SCALE GENOMIC DNA]</scope>
    <source>
        <strain evidence="2 3">E</strain>
    </source>
</reference>
<dbReference type="Proteomes" id="UP000235371">
    <property type="component" value="Unassembled WGS sequence"/>
</dbReference>
<dbReference type="Pfam" id="PF09994">
    <property type="entry name" value="T6SS_Tle1-like_cat"/>
    <property type="match status" value="1"/>
</dbReference>
<dbReference type="InParanoid" id="A0A2J6TU22"/>
<protein>
    <recommendedName>
        <fullName evidence="1">T6SS Phospholipase effector Tle1-like catalytic domain-containing protein</fullName>
    </recommendedName>
</protein>
<dbReference type="PANTHER" id="PTHR33840">
    <property type="match status" value="1"/>
</dbReference>
<dbReference type="AlphaFoldDB" id="A0A2J6TU22"/>
<organism evidence="2 3">
    <name type="scientific">Hyaloscypha bicolor E</name>
    <dbReference type="NCBI Taxonomy" id="1095630"/>
    <lineage>
        <taxon>Eukaryota</taxon>
        <taxon>Fungi</taxon>
        <taxon>Dikarya</taxon>
        <taxon>Ascomycota</taxon>
        <taxon>Pezizomycotina</taxon>
        <taxon>Leotiomycetes</taxon>
        <taxon>Helotiales</taxon>
        <taxon>Hyaloscyphaceae</taxon>
        <taxon>Hyaloscypha</taxon>
        <taxon>Hyaloscypha bicolor</taxon>
    </lineage>
</organism>
<accession>A0A2J6TU22</accession>
<dbReference type="PANTHER" id="PTHR33840:SF1">
    <property type="entry name" value="TLE1 PHOSPHOLIPASE DOMAIN-CONTAINING PROTEIN"/>
    <property type="match status" value="1"/>
</dbReference>
<dbReference type="InterPro" id="IPR029058">
    <property type="entry name" value="AB_hydrolase_fold"/>
</dbReference>
<name>A0A2J6TU22_9HELO</name>
<dbReference type="GeneID" id="36578454"/>
<sequence>MSSSAAHIKKRLVLCCDGTWMDSDDGYNKPTLIPYVPTGTLQIPSNVTRISRGLKKAGLDGSPQIIYYHSGVGTGPGFVDAIGGGLLGTGISENIREVYSFVAANYTPGDDIILIGFSRGAFTARSVAAMIGSMGLLTRTGMSSFYPIFKDYENFLNPHYNDIFPTIPFPNKPKGSGAAHDYKRRLEAEELTRVYDPDGTKIRVQSVAVWDTVGSLGIPQVSWLARMGLPHSTKEYRFNDTNLDGTIRHAFQALALDEHRNPFSPAVWERMDMRKCTVDLRQVWFPGAHSNVGGGYDDQEIANISLAWMMDQLASIGVAFQSDYIDQIFADSIRYYYNPRKLPARVSNIFARPVTKQWAIEPVFEKHKPVRPWGLGEIYESEIGFYKISGKRIRTPGMNCRADPQTGIPTDEWMTNTNERIHRCVRVRLELEGLDLDDRGIYKATALQRKGMWRLAQTRTKIDDPIPWDASWGPGAPAPAGAPEERRWVWEYDGPDEEAPPERTMVEEPLGPYERKLILLNKGELTTLTH</sequence>